<gene>
    <name evidence="1" type="ORF">KQI75_02970</name>
</gene>
<protein>
    <submittedName>
        <fullName evidence="1">Uncharacterized protein</fullName>
    </submittedName>
</protein>
<reference evidence="1 2" key="1">
    <citation type="submission" date="2021-06" db="EMBL/GenBank/DDBJ databases">
        <authorList>
            <person name="Sun Q."/>
            <person name="Li D."/>
        </authorList>
    </citation>
    <scope>NUCLEOTIDE SEQUENCE [LARGE SCALE GENOMIC DNA]</scope>
    <source>
        <strain evidence="1 2">MSJd-7</strain>
    </source>
</reference>
<proteinExistence type="predicted"/>
<name>A0ABS6ER56_9FIRM</name>
<evidence type="ECO:0000313" key="2">
    <source>
        <dbReference type="Proteomes" id="UP000783588"/>
    </source>
</evidence>
<organism evidence="1 2">
    <name type="scientific">Butyricicoccus intestinisimiae</name>
    <dbReference type="NCBI Taxonomy" id="2841509"/>
    <lineage>
        <taxon>Bacteria</taxon>
        <taxon>Bacillati</taxon>
        <taxon>Bacillota</taxon>
        <taxon>Clostridia</taxon>
        <taxon>Eubacteriales</taxon>
        <taxon>Butyricicoccaceae</taxon>
        <taxon>Butyricicoccus</taxon>
    </lineage>
</organism>
<accession>A0ABS6ER56</accession>
<dbReference type="EMBL" id="JAHLQI010000001">
    <property type="protein sequence ID" value="MBU5489596.1"/>
    <property type="molecule type" value="Genomic_DNA"/>
</dbReference>
<keyword evidence="2" id="KW-1185">Reference proteome</keyword>
<sequence>MSKVGIDAVELSLTVKALEWRLLECNDRVDLHHGRNDLKAIWNSVSRDQPSCNCIDRIIIKDSEKFYRCTIGIICPTDSRPILYCNLHLTVHHARGNNFFNMTWSEYDRYIRTVADYLTERYGVEIDVEQATVSYIELNCNISLTQEYSSYGRVLKLLMASLNKKFKALQYYEREGAVPIYDSLLRENKSISVLMYNKINEMGLSGDEKVLRIEFALKTPNKIRRVFNTRKWNALTDTAICECYHKLFKSLIVCSFKRWKNLSQKMLVQELRQLQGKNGWPRKWAQLFMNRIRDKDLQSSKPLILDIEQVYDAMRCLPDPSRNISKKILLLQRNEQAICDSTYLHKDLLKVDEIFQKEQCAYKNFSSE</sequence>
<evidence type="ECO:0000313" key="1">
    <source>
        <dbReference type="EMBL" id="MBU5489596.1"/>
    </source>
</evidence>
<dbReference type="Proteomes" id="UP000783588">
    <property type="component" value="Unassembled WGS sequence"/>
</dbReference>
<dbReference type="RefSeq" id="WP_216469188.1">
    <property type="nucleotide sequence ID" value="NZ_JAHLQI010000001.1"/>
</dbReference>
<comment type="caution">
    <text evidence="1">The sequence shown here is derived from an EMBL/GenBank/DDBJ whole genome shotgun (WGS) entry which is preliminary data.</text>
</comment>